<proteinExistence type="predicted"/>
<sequence>MEPFPRATSSAHDAKRLITVLGGHRYISLEASPDVYYASCHKCGGTGLWYGNNGWPYNCYGCKGYGCNPAKPLNKGEAEKRSDRLNQEQAKRDQKRAEKDAEWEAKRRVWAEEKAEKQKQYQKERDSRNAEAKFIGEVGVVLDVQGTVVHSQDVYTQYGTSRLLLVKIDDTVIVKVFTTSSWAIDIDKGDWVNLTGKVKSHDEWNGSKTTVLTRCKVNEHTPAVLA</sequence>
<accession>A0A6J7WMS3</accession>
<feature type="region of interest" description="Disordered" evidence="1">
    <location>
        <begin position="75"/>
        <end position="103"/>
    </location>
</feature>
<name>A0A6J7WMS3_9CAUD</name>
<dbReference type="EMBL" id="LR798267">
    <property type="protein sequence ID" value="CAB5219156.1"/>
    <property type="molecule type" value="Genomic_DNA"/>
</dbReference>
<evidence type="ECO:0000313" key="2">
    <source>
        <dbReference type="EMBL" id="CAB5219156.1"/>
    </source>
</evidence>
<evidence type="ECO:0000256" key="1">
    <source>
        <dbReference type="SAM" id="MobiDB-lite"/>
    </source>
</evidence>
<organism evidence="2">
    <name type="scientific">uncultured Caudovirales phage</name>
    <dbReference type="NCBI Taxonomy" id="2100421"/>
    <lineage>
        <taxon>Viruses</taxon>
        <taxon>Duplodnaviria</taxon>
        <taxon>Heunggongvirae</taxon>
        <taxon>Uroviricota</taxon>
        <taxon>Caudoviricetes</taxon>
        <taxon>Peduoviridae</taxon>
        <taxon>Maltschvirus</taxon>
        <taxon>Maltschvirus maltsch</taxon>
    </lineage>
</organism>
<protein>
    <submittedName>
        <fullName evidence="2">Uncharacterized protein</fullName>
    </submittedName>
</protein>
<gene>
    <name evidence="2" type="ORF">UFOVP221_32</name>
</gene>
<reference evidence="2" key="1">
    <citation type="submission" date="2020-05" db="EMBL/GenBank/DDBJ databases">
        <authorList>
            <person name="Chiriac C."/>
            <person name="Salcher M."/>
            <person name="Ghai R."/>
            <person name="Kavagutti S V."/>
        </authorList>
    </citation>
    <scope>NUCLEOTIDE SEQUENCE</scope>
</reference>